<dbReference type="EMBL" id="KZ305022">
    <property type="protein sequence ID" value="PIA58400.1"/>
    <property type="molecule type" value="Genomic_DNA"/>
</dbReference>
<keyword evidence="2" id="KW-0472">Membrane</keyword>
<feature type="region of interest" description="Disordered" evidence="1">
    <location>
        <begin position="1"/>
        <end position="61"/>
    </location>
</feature>
<dbReference type="FunCoup" id="A0A2G5ERP4">
    <property type="interactions" value="1512"/>
</dbReference>
<dbReference type="Proteomes" id="UP000230069">
    <property type="component" value="Unassembled WGS sequence"/>
</dbReference>
<feature type="domain" description="TTF-type" evidence="3">
    <location>
        <begin position="93"/>
        <end position="177"/>
    </location>
</feature>
<dbReference type="Pfam" id="PF14291">
    <property type="entry name" value="DUF4371"/>
    <property type="match status" value="1"/>
</dbReference>
<evidence type="ECO:0000259" key="3">
    <source>
        <dbReference type="SMART" id="SM00597"/>
    </source>
</evidence>
<proteinExistence type="predicted"/>
<dbReference type="STRING" id="218851.A0A2G5ERP4"/>
<dbReference type="InterPro" id="IPR012337">
    <property type="entry name" value="RNaseH-like_sf"/>
</dbReference>
<evidence type="ECO:0000313" key="4">
    <source>
        <dbReference type="EMBL" id="PIA58400.1"/>
    </source>
</evidence>
<dbReference type="OrthoDB" id="1928493at2759"/>
<sequence length="764" mass="87046">MAEDPVIPRLQDGGDENHDPDAPLFDGDVEVSSGGSKGELDIDLSNLPTDPGLRKKNSEYPSNIRDNVRRAYLLNGPYQPDIEFPQTKGNEDENRKFVIDWYKEFTWIEYSIEKDAAFCLYFKGGGDAFMATGFKNWKKKQGLRDHVGGPISAHNQAYRKGQDLLNQSQHIETVLQRQSSQARSEYRVRFKASVDCVRFLLKQGLAFRGHNETTNSNNRGNFLELLEFSAFLNKDIKDVVLQNALENNKLTAHVVQKDIVNSFAVETTNVILKELGDAFFSVLIDESRDISVKEQMVVVIRFMDDKGCVIERFLGIVHVRETTALSLKAALEELFSKHGLSIGRLRGQGYDGASNMRGQFGGLKTLIMNENESAYYVHCFAHQLQLALVGVAKNHPRIALLFNLTSNALNIVRVSCKRRDLLREKHTSKVIQKIQSGDILSGQGLNQETALKRSGDTRWGSHYGTLVSFILMHSSVIDVLEVVMENALTSEQRGEACALLDQMQSFEFIFNLHLMKDILGITSELSKALQREDQEIVNAITLVKVAKQRLNAMRNDGWDSFFAEVSSFCVKNDIIIPNMDDPFIKRGRSRRRVEVLTNQHYYRVQLFIGCIDLQNQELENRFNEVNTKLLLCMACLSPRDLFVAFDKEKLIRLAQFYLRDFSSKSLMLLSNQLETYILDTKKNTVYPLVYMLMTLALILPVATAGVERAFSAMNIIKNKLRNRMADDWMNDILVTYIEKDICETIDDETIMQRFQKMATRRGQL</sequence>
<dbReference type="PANTHER" id="PTHR11697:SF230">
    <property type="entry name" value="ZINC FINGER, MYM DOMAIN CONTAINING 1"/>
    <property type="match status" value="1"/>
</dbReference>
<keyword evidence="2" id="KW-1133">Transmembrane helix</keyword>
<name>A0A2G5ERP4_AQUCA</name>
<dbReference type="InterPro" id="IPR055298">
    <property type="entry name" value="AtLOH3-like"/>
</dbReference>
<organism evidence="4 5">
    <name type="scientific">Aquilegia coerulea</name>
    <name type="common">Rocky mountain columbine</name>
    <dbReference type="NCBI Taxonomy" id="218851"/>
    <lineage>
        <taxon>Eukaryota</taxon>
        <taxon>Viridiplantae</taxon>
        <taxon>Streptophyta</taxon>
        <taxon>Embryophyta</taxon>
        <taxon>Tracheophyta</taxon>
        <taxon>Spermatophyta</taxon>
        <taxon>Magnoliopsida</taxon>
        <taxon>Ranunculales</taxon>
        <taxon>Ranunculaceae</taxon>
        <taxon>Thalictroideae</taxon>
        <taxon>Aquilegia</taxon>
    </lineage>
</organism>
<reference evidence="4 5" key="1">
    <citation type="submission" date="2017-09" db="EMBL/GenBank/DDBJ databases">
        <title>WGS assembly of Aquilegia coerulea Goldsmith.</title>
        <authorList>
            <person name="Hodges S."/>
            <person name="Kramer E."/>
            <person name="Nordborg M."/>
            <person name="Tomkins J."/>
            <person name="Borevitz J."/>
            <person name="Derieg N."/>
            <person name="Yan J."/>
            <person name="Mihaltcheva S."/>
            <person name="Hayes R.D."/>
            <person name="Rokhsar D."/>
        </authorList>
    </citation>
    <scope>NUCLEOTIDE SEQUENCE [LARGE SCALE GENOMIC DNA]</scope>
    <source>
        <strain evidence="5">cv. Goldsmith</strain>
    </source>
</reference>
<dbReference type="SUPFAM" id="SSF53098">
    <property type="entry name" value="Ribonuclease H-like"/>
    <property type="match status" value="1"/>
</dbReference>
<protein>
    <recommendedName>
        <fullName evidence="3">TTF-type domain-containing protein</fullName>
    </recommendedName>
</protein>
<evidence type="ECO:0000256" key="2">
    <source>
        <dbReference type="SAM" id="Phobius"/>
    </source>
</evidence>
<dbReference type="InParanoid" id="A0A2G5ERP4"/>
<dbReference type="AlphaFoldDB" id="A0A2G5ERP4"/>
<keyword evidence="2" id="KW-0812">Transmembrane</keyword>
<gene>
    <name evidence="4" type="ORF">AQUCO_00500371v1</name>
</gene>
<dbReference type="InterPro" id="IPR025398">
    <property type="entry name" value="DUF4371"/>
</dbReference>
<dbReference type="Pfam" id="PF05699">
    <property type="entry name" value="Dimer_Tnp_hAT"/>
    <property type="match status" value="1"/>
</dbReference>
<dbReference type="SMART" id="SM00597">
    <property type="entry name" value="ZnF_TTF"/>
    <property type="match status" value="1"/>
</dbReference>
<evidence type="ECO:0000313" key="5">
    <source>
        <dbReference type="Proteomes" id="UP000230069"/>
    </source>
</evidence>
<evidence type="ECO:0000256" key="1">
    <source>
        <dbReference type="SAM" id="MobiDB-lite"/>
    </source>
</evidence>
<keyword evidence="5" id="KW-1185">Reference proteome</keyword>
<dbReference type="PANTHER" id="PTHR11697">
    <property type="entry name" value="GENERAL TRANSCRIPTION FACTOR 2-RELATED ZINC FINGER PROTEIN"/>
    <property type="match status" value="1"/>
</dbReference>
<dbReference type="GO" id="GO:0046983">
    <property type="term" value="F:protein dimerization activity"/>
    <property type="evidence" value="ECO:0007669"/>
    <property type="project" value="InterPro"/>
</dbReference>
<accession>A0A2G5ERP4</accession>
<dbReference type="InterPro" id="IPR006580">
    <property type="entry name" value="Znf_TTF"/>
</dbReference>
<dbReference type="InterPro" id="IPR008906">
    <property type="entry name" value="HATC_C_dom"/>
</dbReference>
<feature type="transmembrane region" description="Helical" evidence="2">
    <location>
        <begin position="688"/>
        <end position="710"/>
    </location>
</feature>